<organism evidence="3">
    <name type="scientific">Caldithrix abyssi</name>
    <dbReference type="NCBI Taxonomy" id="187145"/>
    <lineage>
        <taxon>Bacteria</taxon>
        <taxon>Pseudomonadati</taxon>
        <taxon>Calditrichota</taxon>
        <taxon>Calditrichia</taxon>
        <taxon>Calditrichales</taxon>
        <taxon>Calditrichaceae</taxon>
        <taxon>Caldithrix</taxon>
    </lineage>
</organism>
<dbReference type="GO" id="GO:0005737">
    <property type="term" value="C:cytoplasm"/>
    <property type="evidence" value="ECO:0007669"/>
    <property type="project" value="TreeGrafter"/>
</dbReference>
<dbReference type="Gene3D" id="3.30.540.30">
    <property type="match status" value="1"/>
</dbReference>
<comment type="caution">
    <text evidence="3">The sequence shown here is derived from an EMBL/GenBank/DDBJ whole genome shotgun (WGS) entry which is preliminary data.</text>
</comment>
<name>A0A7V5H5I9_CALAY</name>
<dbReference type="InterPro" id="IPR039461">
    <property type="entry name" value="Peptidase_M49"/>
</dbReference>
<evidence type="ECO:0000256" key="1">
    <source>
        <dbReference type="ARBA" id="ARBA00022723"/>
    </source>
</evidence>
<keyword evidence="2" id="KW-0378">Hydrolase</keyword>
<keyword evidence="1" id="KW-0479">Metal-binding</keyword>
<dbReference type="GO" id="GO:0046872">
    <property type="term" value="F:metal ion binding"/>
    <property type="evidence" value="ECO:0007669"/>
    <property type="project" value="UniProtKB-KW"/>
</dbReference>
<dbReference type="Pfam" id="PF03571">
    <property type="entry name" value="Peptidase_M49"/>
    <property type="match status" value="1"/>
</dbReference>
<accession>A0A7V5H5I9</accession>
<dbReference type="PANTHER" id="PTHR23422">
    <property type="entry name" value="DIPEPTIDYL PEPTIDASE III-RELATED"/>
    <property type="match status" value="1"/>
</dbReference>
<dbReference type="Proteomes" id="UP000886111">
    <property type="component" value="Unassembled WGS sequence"/>
</dbReference>
<sequence length="386" mass="44186">YSEYYKDQLIRAADYLKKAAQFADNPSLKKYLQLRAKAFLSNDYFESDMAWMDLKDHTIEVIIGPYEVYEDELFNYKASFEAFITLRDPQESKKLEKFASYLNDMERNLPIPDAYKNFNRGSESPIIVVQEIFSAGDTKAGVQTLAFNLPNDERVREAKGSKKVMLKNLHEAKFEKLLKPIAEKVLYPEQLPLVTFDAFFNHTLMHEISHGLGPGKIVLNGRKTEVKKELKETYSSIEECKADVLGMYNNLFMIEKGVYPPSLEKEIYATFLAGIFRSIRFGINEAHGAGNALIFNYLMEKGAYEYDPASHLVKVNFEKIKDGVRDLANKLLTIQATGDYQGAKELLKKYAVESEPMMVMRAKLSELPVDIRPVFRLEKELGNQAN</sequence>
<dbReference type="PANTHER" id="PTHR23422:SF9">
    <property type="entry name" value="ZN-DEPENDENT HYDROLASE"/>
    <property type="match status" value="1"/>
</dbReference>
<evidence type="ECO:0000313" key="3">
    <source>
        <dbReference type="EMBL" id="HHE55937.1"/>
    </source>
</evidence>
<proteinExistence type="predicted"/>
<feature type="non-terminal residue" evidence="3">
    <location>
        <position position="1"/>
    </location>
</feature>
<evidence type="ECO:0000256" key="2">
    <source>
        <dbReference type="ARBA" id="ARBA00022801"/>
    </source>
</evidence>
<protein>
    <submittedName>
        <fullName evidence="3">Peptidase</fullName>
    </submittedName>
</protein>
<reference evidence="3" key="1">
    <citation type="journal article" date="2020" name="mSystems">
        <title>Genome- and Community-Level Interaction Insights into Carbon Utilization and Element Cycling Functions of Hydrothermarchaeota in Hydrothermal Sediment.</title>
        <authorList>
            <person name="Zhou Z."/>
            <person name="Liu Y."/>
            <person name="Xu W."/>
            <person name="Pan J."/>
            <person name="Luo Z.H."/>
            <person name="Li M."/>
        </authorList>
    </citation>
    <scope>NUCLEOTIDE SEQUENCE [LARGE SCALE GENOMIC DNA]</scope>
    <source>
        <strain evidence="3">HyVt-76</strain>
    </source>
</reference>
<dbReference type="EMBL" id="DRTD01000685">
    <property type="protein sequence ID" value="HHE55937.1"/>
    <property type="molecule type" value="Genomic_DNA"/>
</dbReference>
<gene>
    <name evidence="3" type="ORF">ENL21_09155</name>
</gene>
<dbReference type="GO" id="GO:0008239">
    <property type="term" value="F:dipeptidyl-peptidase activity"/>
    <property type="evidence" value="ECO:0007669"/>
    <property type="project" value="TreeGrafter"/>
</dbReference>
<dbReference type="AlphaFoldDB" id="A0A7V5H5I9"/>